<feature type="transmembrane region" description="Helical" evidence="2">
    <location>
        <begin position="83"/>
        <end position="103"/>
    </location>
</feature>
<feature type="transmembrane region" description="Helical" evidence="2">
    <location>
        <begin position="12"/>
        <end position="34"/>
    </location>
</feature>
<accession>A0A1I3L9N1</accession>
<feature type="compositionally biased region" description="Basic and acidic residues" evidence="1">
    <location>
        <begin position="71"/>
        <end position="80"/>
    </location>
</feature>
<organism evidence="4 5">
    <name type="scientific">Nocardioides psychrotolerans</name>
    <dbReference type="NCBI Taxonomy" id="1005945"/>
    <lineage>
        <taxon>Bacteria</taxon>
        <taxon>Bacillati</taxon>
        <taxon>Actinomycetota</taxon>
        <taxon>Actinomycetes</taxon>
        <taxon>Propionibacteriales</taxon>
        <taxon>Nocardioidaceae</taxon>
        <taxon>Nocardioides</taxon>
    </lineage>
</organism>
<sequence>MADARQPRSGSSALAVLGVLAVTGLLLVLGTWAASIGPDDVADDQGSADVSLSRNTDANTATGPRAVPDPQPRRSQERESSGWVQPLATVLSGALALLVVLYVGRRVVAVVRRVAGVRRNPRQGTPPEVDFDTLPQHSPAVAQAILEDASDQRGTLAEGTPRHAIVACWHRFESQAAGVGVARLPHETSSEFTLRLLDLVAADRHSVSRLAALYREARFSDHELDEQARDQARAALDDLHADLAQRWAARLVDRAGDRDRVR</sequence>
<feature type="region of interest" description="Disordered" evidence="1">
    <location>
        <begin position="43"/>
        <end position="83"/>
    </location>
</feature>
<dbReference type="EMBL" id="FOQG01000013">
    <property type="protein sequence ID" value="SFI81095.1"/>
    <property type="molecule type" value="Genomic_DNA"/>
</dbReference>
<keyword evidence="5" id="KW-1185">Reference proteome</keyword>
<dbReference type="STRING" id="1005945.SAMN05216561_11363"/>
<keyword evidence="2" id="KW-0812">Transmembrane</keyword>
<dbReference type="Pfam" id="PF13559">
    <property type="entry name" value="DUF4129"/>
    <property type="match status" value="1"/>
</dbReference>
<evidence type="ECO:0000259" key="3">
    <source>
        <dbReference type="Pfam" id="PF13559"/>
    </source>
</evidence>
<dbReference type="OrthoDB" id="5198230at2"/>
<feature type="domain" description="Protein-glutamine gamma-glutamyltransferase-like C-terminal" evidence="3">
    <location>
        <begin position="168"/>
        <end position="237"/>
    </location>
</feature>
<evidence type="ECO:0000313" key="5">
    <source>
        <dbReference type="Proteomes" id="UP000198649"/>
    </source>
</evidence>
<reference evidence="4 5" key="1">
    <citation type="submission" date="2016-10" db="EMBL/GenBank/DDBJ databases">
        <authorList>
            <person name="de Groot N.N."/>
        </authorList>
    </citation>
    <scope>NUCLEOTIDE SEQUENCE [LARGE SCALE GENOMIC DNA]</scope>
    <source>
        <strain evidence="4 5">CGMCC 1.11156</strain>
    </source>
</reference>
<dbReference type="AlphaFoldDB" id="A0A1I3L9N1"/>
<dbReference type="Proteomes" id="UP000198649">
    <property type="component" value="Unassembled WGS sequence"/>
</dbReference>
<name>A0A1I3L9N1_9ACTN</name>
<dbReference type="RefSeq" id="WP_091115139.1">
    <property type="nucleotide sequence ID" value="NZ_BKAF01000016.1"/>
</dbReference>
<protein>
    <recommendedName>
        <fullName evidence="3">Protein-glutamine gamma-glutamyltransferase-like C-terminal domain-containing protein</fullName>
    </recommendedName>
</protein>
<evidence type="ECO:0000313" key="4">
    <source>
        <dbReference type="EMBL" id="SFI81095.1"/>
    </source>
</evidence>
<keyword evidence="2" id="KW-1133">Transmembrane helix</keyword>
<feature type="compositionally biased region" description="Polar residues" evidence="1">
    <location>
        <begin position="48"/>
        <end position="62"/>
    </location>
</feature>
<evidence type="ECO:0000256" key="2">
    <source>
        <dbReference type="SAM" id="Phobius"/>
    </source>
</evidence>
<gene>
    <name evidence="4" type="ORF">SAMN05216561_11363</name>
</gene>
<dbReference type="InterPro" id="IPR025403">
    <property type="entry name" value="TgpA-like_C"/>
</dbReference>
<keyword evidence="2" id="KW-0472">Membrane</keyword>
<evidence type="ECO:0000256" key="1">
    <source>
        <dbReference type="SAM" id="MobiDB-lite"/>
    </source>
</evidence>
<proteinExistence type="predicted"/>